<sequence>MNKRNSKQQIFVYADWLNLQTPTLMGILSSERLRGKEIFSFEYDKIWIKSPHIQILDPDLQLYSGPQYINDENKSNFGIFLDSSPDRWGRLLMRRRELALARIEDRPAKTLFETDYLLGVYDKHRMGAIRFKDSIDGEFLNANNELATPPWTSIRELEEISLRLEEHDIVDDPEYLKWLNLLIAPGSSLGGARPKAGVLDNNKHPWIAKFPSKNDDTNIGAWEMITNELAKKAGLNVAEGMAKIFSSDHHTFLSKRFDRTDKGERIHFASAMTLLGYTDGANHEDGISYLELVEFISTHGANIWTDLKELWRRIVFNICVSNTDDHLRNHGFIYSNEGWLLSPAYDINPVATGTGLSLNISEDDNSLNLDLALEVHQYFRLSEKDAKQIIQEVRTAVKEWRNLSVKYNISRTEQELMAVAFSKA</sequence>
<dbReference type="InterPro" id="IPR012893">
    <property type="entry name" value="HipA-like_C"/>
</dbReference>
<dbReference type="Proteomes" id="UP001528920">
    <property type="component" value="Unassembled WGS sequence"/>
</dbReference>
<name>A0ABT5VR72_9BACT</name>
<evidence type="ECO:0000256" key="1">
    <source>
        <dbReference type="ARBA" id="ARBA00010164"/>
    </source>
</evidence>
<keyword evidence="2" id="KW-0808">Transferase</keyword>
<dbReference type="RefSeq" id="WP_275109257.1">
    <property type="nucleotide sequence ID" value="NZ_JAKJSC010000001.1"/>
</dbReference>
<evidence type="ECO:0000313" key="5">
    <source>
        <dbReference type="EMBL" id="MDE5417921.1"/>
    </source>
</evidence>
<evidence type="ECO:0000313" key="6">
    <source>
        <dbReference type="Proteomes" id="UP001528920"/>
    </source>
</evidence>
<dbReference type="PANTHER" id="PTHR37419">
    <property type="entry name" value="SERINE/THREONINE-PROTEIN KINASE TOXIN HIPA"/>
    <property type="match status" value="1"/>
</dbReference>
<comment type="caution">
    <text evidence="5">The sequence shown here is derived from an EMBL/GenBank/DDBJ whole genome shotgun (WGS) entry which is preliminary data.</text>
</comment>
<comment type="similarity">
    <text evidence="1">Belongs to the HipA Ser/Thr kinase family.</text>
</comment>
<protein>
    <submittedName>
        <fullName evidence="5">HipA domain-containing protein</fullName>
    </submittedName>
</protein>
<keyword evidence="6" id="KW-1185">Reference proteome</keyword>
<dbReference type="InterPro" id="IPR052028">
    <property type="entry name" value="HipA_Ser/Thr_kinase"/>
</dbReference>
<dbReference type="Gene3D" id="1.10.1070.20">
    <property type="match status" value="1"/>
</dbReference>
<evidence type="ECO:0000256" key="2">
    <source>
        <dbReference type="ARBA" id="ARBA00022679"/>
    </source>
</evidence>
<feature type="domain" description="HipA-like C-terminal" evidence="4">
    <location>
        <begin position="187"/>
        <end position="400"/>
    </location>
</feature>
<organism evidence="5 6">
    <name type="scientific">Paralabilibaculum antarcticum</name>
    <dbReference type="NCBI Taxonomy" id="2912572"/>
    <lineage>
        <taxon>Bacteria</taxon>
        <taxon>Pseudomonadati</taxon>
        <taxon>Bacteroidota</taxon>
        <taxon>Bacteroidia</taxon>
        <taxon>Marinilabiliales</taxon>
        <taxon>Marinifilaceae</taxon>
        <taxon>Paralabilibaculum</taxon>
    </lineage>
</organism>
<accession>A0ABT5VR72</accession>
<dbReference type="Pfam" id="PF07804">
    <property type="entry name" value="HipA_C"/>
    <property type="match status" value="1"/>
</dbReference>
<dbReference type="EMBL" id="JAKJSC010000001">
    <property type="protein sequence ID" value="MDE5417921.1"/>
    <property type="molecule type" value="Genomic_DNA"/>
</dbReference>
<gene>
    <name evidence="5" type="ORF">L3049_07865</name>
</gene>
<reference evidence="5 6" key="1">
    <citation type="submission" date="2022-01" db="EMBL/GenBank/DDBJ databases">
        <title>Labilibaculum sp. nov, a marine bacterium isolated from Antarctica.</title>
        <authorList>
            <person name="Dai W."/>
        </authorList>
    </citation>
    <scope>NUCLEOTIDE SEQUENCE [LARGE SCALE GENOMIC DNA]</scope>
    <source>
        <strain evidence="5 6">DW002</strain>
    </source>
</reference>
<proteinExistence type="inferred from homology"/>
<keyword evidence="3" id="KW-0418">Kinase</keyword>
<evidence type="ECO:0000256" key="3">
    <source>
        <dbReference type="ARBA" id="ARBA00022777"/>
    </source>
</evidence>
<evidence type="ECO:0000259" key="4">
    <source>
        <dbReference type="Pfam" id="PF07804"/>
    </source>
</evidence>